<name>A0ABU5SUZ7_9CYAN</name>
<dbReference type="SUPFAM" id="SSF143120">
    <property type="entry name" value="YefM-like"/>
    <property type="match status" value="1"/>
</dbReference>
<evidence type="ECO:0000313" key="3">
    <source>
        <dbReference type="EMBL" id="MEA5442351.1"/>
    </source>
</evidence>
<dbReference type="InterPro" id="IPR006442">
    <property type="entry name" value="Antitoxin_Phd/YefM"/>
</dbReference>
<evidence type="ECO:0000256" key="2">
    <source>
        <dbReference type="RuleBase" id="RU362080"/>
    </source>
</evidence>
<dbReference type="Proteomes" id="UP001302329">
    <property type="component" value="Unassembled WGS sequence"/>
</dbReference>
<reference evidence="3 4" key="1">
    <citation type="submission" date="2023-12" db="EMBL/GenBank/DDBJ databases">
        <title>Baltic Sea Cyanobacteria.</title>
        <authorList>
            <person name="Delbaje E."/>
            <person name="Fewer D.P."/>
            <person name="Shishido T.K."/>
        </authorList>
    </citation>
    <scope>NUCLEOTIDE SEQUENCE [LARGE SCALE GENOMIC DNA]</scope>
    <source>
        <strain evidence="3 4">UHCC 0281</strain>
    </source>
</reference>
<dbReference type="PANTHER" id="PTHR35377">
    <property type="entry name" value="ANTITOXIN VAPB49-RELATED-RELATED"/>
    <property type="match status" value="1"/>
</dbReference>
<comment type="function">
    <text evidence="2">Antitoxin component of a type II toxin-antitoxin (TA) system.</text>
</comment>
<accession>A0ABU5SUZ7</accession>
<dbReference type="PANTHER" id="PTHR35377:SF8">
    <property type="entry name" value="ANTITOXIN VAPB22"/>
    <property type="match status" value="1"/>
</dbReference>
<dbReference type="InterPro" id="IPR051416">
    <property type="entry name" value="phD-YefM_TA_antitoxins"/>
</dbReference>
<dbReference type="EMBL" id="JAYGHY010000017">
    <property type="protein sequence ID" value="MEA5442351.1"/>
    <property type="molecule type" value="Genomic_DNA"/>
</dbReference>
<gene>
    <name evidence="3" type="ORF">VB739_07290</name>
</gene>
<dbReference type="Gene3D" id="3.40.1620.10">
    <property type="entry name" value="YefM-like domain"/>
    <property type="match status" value="1"/>
</dbReference>
<evidence type="ECO:0000313" key="4">
    <source>
        <dbReference type="Proteomes" id="UP001302329"/>
    </source>
</evidence>
<evidence type="ECO:0000256" key="1">
    <source>
        <dbReference type="ARBA" id="ARBA00009981"/>
    </source>
</evidence>
<protein>
    <recommendedName>
        <fullName evidence="2">Antitoxin</fullName>
    </recommendedName>
</protein>
<proteinExistence type="inferred from homology"/>
<dbReference type="Pfam" id="PF02604">
    <property type="entry name" value="PhdYeFM_antitox"/>
    <property type="match status" value="1"/>
</dbReference>
<comment type="similarity">
    <text evidence="1 2">Belongs to the phD/YefM antitoxin family.</text>
</comment>
<dbReference type="NCBIfam" id="TIGR01552">
    <property type="entry name" value="phd_fam"/>
    <property type="match status" value="1"/>
</dbReference>
<comment type="caution">
    <text evidence="3">The sequence shown here is derived from an EMBL/GenBank/DDBJ whole genome shotgun (WGS) entry which is preliminary data.</text>
</comment>
<keyword evidence="4" id="KW-1185">Reference proteome</keyword>
<sequence>MRSVGLAEAKAQLSALLDAVEMGEEVVITRRGQPVARLVRELPALAKDGALSWPERLRRFHGNQAPLAGNAVALVGELRRDRG</sequence>
<dbReference type="InterPro" id="IPR036165">
    <property type="entry name" value="YefM-like_sf"/>
</dbReference>
<dbReference type="RefSeq" id="WP_323356428.1">
    <property type="nucleotide sequence ID" value="NZ_JAYGHY010000017.1"/>
</dbReference>
<organism evidence="3 4">
    <name type="scientific">Cyanobium gracile UHCC 0281</name>
    <dbReference type="NCBI Taxonomy" id="3110309"/>
    <lineage>
        <taxon>Bacteria</taxon>
        <taxon>Bacillati</taxon>
        <taxon>Cyanobacteriota</taxon>
        <taxon>Cyanophyceae</taxon>
        <taxon>Synechococcales</taxon>
        <taxon>Prochlorococcaceae</taxon>
        <taxon>Cyanobium</taxon>
    </lineage>
</organism>